<evidence type="ECO:0000256" key="2">
    <source>
        <dbReference type="ARBA" id="ARBA00022692"/>
    </source>
</evidence>
<proteinExistence type="predicted"/>
<evidence type="ECO:0000256" key="6">
    <source>
        <dbReference type="SAM" id="Phobius"/>
    </source>
</evidence>
<keyword evidence="3 6" id="KW-1133">Transmembrane helix</keyword>
<protein>
    <recommendedName>
        <fullName evidence="7">GTD-binding domain-containing protein</fullName>
    </recommendedName>
</protein>
<keyword evidence="2 6" id="KW-0812">Transmembrane</keyword>
<keyword evidence="4 6" id="KW-0472">Membrane</keyword>
<dbReference type="InterPro" id="IPR007656">
    <property type="entry name" value="GTD-bd"/>
</dbReference>
<dbReference type="Pfam" id="PF04576">
    <property type="entry name" value="Zein-binding"/>
    <property type="match status" value="1"/>
</dbReference>
<evidence type="ECO:0000256" key="1">
    <source>
        <dbReference type="ARBA" id="ARBA00004167"/>
    </source>
</evidence>
<dbReference type="PANTHER" id="PTHR31448:SF32">
    <property type="entry name" value="MYOSIN-BINDING PROTEIN 1"/>
    <property type="match status" value="1"/>
</dbReference>
<evidence type="ECO:0000256" key="5">
    <source>
        <dbReference type="SAM" id="Coils"/>
    </source>
</evidence>
<dbReference type="EMBL" id="JBJXBP010000008">
    <property type="protein sequence ID" value="KAL3814709.1"/>
    <property type="molecule type" value="Genomic_DNA"/>
</dbReference>
<dbReference type="GO" id="GO:0016020">
    <property type="term" value="C:membrane"/>
    <property type="evidence" value="ECO:0007669"/>
    <property type="project" value="UniProtKB-SubCell"/>
</dbReference>
<evidence type="ECO:0000313" key="8">
    <source>
        <dbReference type="EMBL" id="KAL3814709.1"/>
    </source>
</evidence>
<comment type="subcellular location">
    <subcellularLocation>
        <location evidence="1">Membrane</location>
        <topology evidence="1">Single-pass membrane protein</topology>
    </subcellularLocation>
</comment>
<dbReference type="PROSITE" id="PS51775">
    <property type="entry name" value="GTD_BINDING"/>
    <property type="match status" value="1"/>
</dbReference>
<reference evidence="8 9" key="1">
    <citation type="submission" date="2024-12" db="EMBL/GenBank/DDBJ databases">
        <title>The unique morphological basis and parallel evolutionary history of personate flowers in Penstemon.</title>
        <authorList>
            <person name="Depatie T.H."/>
            <person name="Wessinger C.A."/>
        </authorList>
    </citation>
    <scope>NUCLEOTIDE SEQUENCE [LARGE SCALE GENOMIC DNA]</scope>
    <source>
        <strain evidence="8">WTNN_2</strain>
        <tissue evidence="8">Leaf</tissue>
    </source>
</reference>
<comment type="caution">
    <text evidence="8">The sequence shown here is derived from an EMBL/GenBank/DDBJ whole genome shotgun (WGS) entry which is preliminary data.</text>
</comment>
<dbReference type="InterPro" id="IPR039306">
    <property type="entry name" value="MYOB"/>
</dbReference>
<dbReference type="PANTHER" id="PTHR31448">
    <property type="entry name" value="MYOSIN-BINDING PROTEIN 2"/>
    <property type="match status" value="1"/>
</dbReference>
<feature type="coiled-coil region" evidence="5">
    <location>
        <begin position="496"/>
        <end position="590"/>
    </location>
</feature>
<evidence type="ECO:0000256" key="3">
    <source>
        <dbReference type="ARBA" id="ARBA00022989"/>
    </source>
</evidence>
<sequence length="602" mass="67962">MDTSRTLNVERGQKASLSITSALVSALVEWMLIFMLFVDASLSYLITSFARYCQLQIPCLLCSRLDHVLGNERCGFYWDLLCQNHKLKVSSLMYCQLHNNLIDVHGTCETCFFSFATVNKSNAETYRLLVAKVGAEPFYGLSQEDYTLDFSGTRKCSCCNEEWVTRSCTQKLFRIKSVNSEAPEFDGSLPIKYNINEALLGYRKVNVTSDTESEAPSVDNELLREMETLDNDSLAEPQIITLASERLINPDPPVNFSLLDSFCNVESEAPLDHGLEELNWQQGAQNNDASVQSELISFDEQLPSPNINVTQYEESNETIVTKSADLEKEVEIDYVEASRDTDNELRKEVTTDISRVESDSILANDIDMDSKPTSSPRMEECLDVGDATSRLGLGTTRGRQLSGRLLEHQKSMTESTKASEELKLFLSARGIELSLNDNSPRVSAKSEDYNPTEVSNSMGVQIFERRISLERNESNLSVDGSTASEIEGENAVDLLKRQIEHDKNMMIALYKELEEERNASAVAVNQAMAMITRLQEEKATLHMEALQCLRMMEEQAEYDDEALQKANEMLVDKEKQIQDFEAELRLYRNQSNTIDCQANSKR</sequence>
<feature type="domain" description="GTD-binding" evidence="7">
    <location>
        <begin position="490"/>
        <end position="588"/>
    </location>
</feature>
<evidence type="ECO:0000313" key="9">
    <source>
        <dbReference type="Proteomes" id="UP001634393"/>
    </source>
</evidence>
<dbReference type="AlphaFoldDB" id="A0ABD3RPU6"/>
<accession>A0ABD3RPU6</accession>
<gene>
    <name evidence="8" type="ORF">ACJIZ3_015977</name>
</gene>
<evidence type="ECO:0000259" key="7">
    <source>
        <dbReference type="PROSITE" id="PS51775"/>
    </source>
</evidence>
<name>A0ABD3RPU6_9LAMI</name>
<keyword evidence="9" id="KW-1185">Reference proteome</keyword>
<evidence type="ECO:0000256" key="4">
    <source>
        <dbReference type="ARBA" id="ARBA00023136"/>
    </source>
</evidence>
<organism evidence="8 9">
    <name type="scientific">Penstemon smallii</name>
    <dbReference type="NCBI Taxonomy" id="265156"/>
    <lineage>
        <taxon>Eukaryota</taxon>
        <taxon>Viridiplantae</taxon>
        <taxon>Streptophyta</taxon>
        <taxon>Embryophyta</taxon>
        <taxon>Tracheophyta</taxon>
        <taxon>Spermatophyta</taxon>
        <taxon>Magnoliopsida</taxon>
        <taxon>eudicotyledons</taxon>
        <taxon>Gunneridae</taxon>
        <taxon>Pentapetalae</taxon>
        <taxon>asterids</taxon>
        <taxon>lamiids</taxon>
        <taxon>Lamiales</taxon>
        <taxon>Plantaginaceae</taxon>
        <taxon>Cheloneae</taxon>
        <taxon>Penstemon</taxon>
    </lineage>
</organism>
<keyword evidence="5" id="KW-0175">Coiled coil</keyword>
<dbReference type="Proteomes" id="UP001634393">
    <property type="component" value="Unassembled WGS sequence"/>
</dbReference>
<dbReference type="GO" id="GO:0080115">
    <property type="term" value="F:myosin XI tail binding"/>
    <property type="evidence" value="ECO:0007669"/>
    <property type="project" value="UniProtKB-ARBA"/>
</dbReference>
<feature type="transmembrane region" description="Helical" evidence="6">
    <location>
        <begin position="21"/>
        <end position="46"/>
    </location>
</feature>